<evidence type="ECO:0000313" key="2">
    <source>
        <dbReference type="Proteomes" id="UP001060085"/>
    </source>
</evidence>
<organism evidence="1 2">
    <name type="scientific">Catharanthus roseus</name>
    <name type="common">Madagascar periwinkle</name>
    <name type="synonym">Vinca rosea</name>
    <dbReference type="NCBI Taxonomy" id="4058"/>
    <lineage>
        <taxon>Eukaryota</taxon>
        <taxon>Viridiplantae</taxon>
        <taxon>Streptophyta</taxon>
        <taxon>Embryophyta</taxon>
        <taxon>Tracheophyta</taxon>
        <taxon>Spermatophyta</taxon>
        <taxon>Magnoliopsida</taxon>
        <taxon>eudicotyledons</taxon>
        <taxon>Gunneridae</taxon>
        <taxon>Pentapetalae</taxon>
        <taxon>asterids</taxon>
        <taxon>lamiids</taxon>
        <taxon>Gentianales</taxon>
        <taxon>Apocynaceae</taxon>
        <taxon>Rauvolfioideae</taxon>
        <taxon>Vinceae</taxon>
        <taxon>Catharanthinae</taxon>
        <taxon>Catharanthus</taxon>
    </lineage>
</organism>
<dbReference type="EMBL" id="CM044702">
    <property type="protein sequence ID" value="KAI5677144.1"/>
    <property type="molecule type" value="Genomic_DNA"/>
</dbReference>
<proteinExistence type="predicted"/>
<keyword evidence="2" id="KW-1185">Reference proteome</keyword>
<sequence length="1219" mass="139138">MASSEIRDLLLLLRRIERSWYPDPHIKDIIKRLKLKLNILILKCDRERDLGFLLKSKDGDGDGRLSQASGKLKKDPDLDELTLIKPEMEEIYFAFLKPPKHVTSKSDKYVVSFINLLLENLKDVLRTEVSFFAPLKPEISALEEKMRFLRSFLVFISEIDSSQGFSKGLLFSFVQAVAFNIAYLLHFLQLDKSMEEELVSKLKIELLGIVDKINPLHLDAGRISGQALKAYKAKVVIDAGCFMYSPIFNKSEVLALTLSKEQISQLMIEPFDESRGFVKLINEYRGFFPISSMFKFPTTNGLGFVDFILYKLKERLLRDSSDYLLKSHINTVYEGLEALRHNFGGNSGLINNGEGSRALSRYMDLVYQAEYFVDLHPSKVLNQIMELAYLAKQIRHIQKEIETIINDTQVHNNISCSSWISSEDYPQRTEEVVNHEVELGCKIDKTVDQLVGLEDETNLLLDQLTRGSKELKILSIVGMPGVGKTTLASSVYNDPLVTKFFHLRAWCSVSQVYKSHTLLSDILRQITELTNQTCGTSAISFAEKVYKGLKGNRYLIVIDDIWTIEAWDVLKESFPNDYNGSRVIFTTRHHAVASQAKSVPHDIRLLSDEESWKLLQVKLFKEETCPSELLEVGKRIAENCKGLPLSIVLTAGLLKMTERKRSCWKQVEQRLRSHDPSEQHLHALELSYRHLPDYLKSCFLYFGAFPEDTEIPVRKLLQLWVAEGFVYPPKIGPKSAEDEAGNYLNDLVDRSLVMIAKRSSDGRAKGCCIHDVIHDFCLARAKQESFMLAIDKCDTSSRFQDSEVHQQYRLCIGCNSIPPVAMGYFESRVRTLQITKSRGIYQGQETMPLHTSCFPEEFSGLDVIKFKFRLLRVLDLGTIKVKTKSDFIVICNMLSLRFLSLVYTREIPKEISNLKSLETFLLNGPTGVVLLPRTLWDMTNLRHLHFGKVAKSATAVFELQHSRVTGKCCSLNHLTSVSPLFLPLNMNGEKILRNLPCLRKLGCTFATSLNDSVNYRRFLLLDFLNHLESLKISLSGKVQYPFEFNFPSNLRRLTVSEFQLPWDAMSVIGRLCNLEVLKLLNKAFTGQEWNMREGDFLKLKFLKLDQLDIAVWNGSSEHLPVLEQLVLHQCKHLEQVPSDFGEIHALKMINVTWCNPSVDHSIRRIQEEQLEMGNDQLNVYIYPPIGNDCSFIAGKGLHPPKGSGRMNGRLQRRTKTPAK</sequence>
<evidence type="ECO:0000313" key="1">
    <source>
        <dbReference type="EMBL" id="KAI5677144.1"/>
    </source>
</evidence>
<gene>
    <name evidence="1" type="ORF">M9H77_08094</name>
</gene>
<accession>A0ACC0BX32</accession>
<dbReference type="Proteomes" id="UP001060085">
    <property type="component" value="Linkage Group LG02"/>
</dbReference>
<name>A0ACC0BX32_CATRO</name>
<protein>
    <submittedName>
        <fullName evidence="1">Uncharacterized protein</fullName>
    </submittedName>
</protein>
<comment type="caution">
    <text evidence="1">The sequence shown here is derived from an EMBL/GenBank/DDBJ whole genome shotgun (WGS) entry which is preliminary data.</text>
</comment>
<reference evidence="2" key="1">
    <citation type="journal article" date="2023" name="Nat. Plants">
        <title>Single-cell RNA sequencing provides a high-resolution roadmap for understanding the multicellular compartmentation of specialized metabolism.</title>
        <authorList>
            <person name="Sun S."/>
            <person name="Shen X."/>
            <person name="Li Y."/>
            <person name="Li Y."/>
            <person name="Wang S."/>
            <person name="Li R."/>
            <person name="Zhang H."/>
            <person name="Shen G."/>
            <person name="Guo B."/>
            <person name="Wei J."/>
            <person name="Xu J."/>
            <person name="St-Pierre B."/>
            <person name="Chen S."/>
            <person name="Sun C."/>
        </authorList>
    </citation>
    <scope>NUCLEOTIDE SEQUENCE [LARGE SCALE GENOMIC DNA]</scope>
</reference>